<feature type="transmembrane region" description="Helical" evidence="6">
    <location>
        <begin position="104"/>
        <end position="125"/>
    </location>
</feature>
<evidence type="ECO:0000256" key="6">
    <source>
        <dbReference type="SAM" id="Phobius"/>
    </source>
</evidence>
<accession>D5BXX1</accession>
<feature type="binding site" evidence="5">
    <location>
        <position position="192"/>
    </location>
    <ligand>
        <name>Zn(2+)</name>
        <dbReference type="ChEBI" id="CHEBI:29105"/>
    </ligand>
</feature>
<keyword evidence="4 6" id="KW-0472">Membrane</keyword>
<keyword evidence="5" id="KW-0479">Metal-binding</keyword>
<keyword evidence="5" id="KW-0862">Zinc</keyword>
<protein>
    <submittedName>
        <fullName evidence="7">Hly-III family protein</fullName>
    </submittedName>
</protein>
<gene>
    <name evidence="7" type="ordered locus">Nhal_2817</name>
</gene>
<feature type="transmembrane region" description="Helical" evidence="6">
    <location>
        <begin position="194"/>
        <end position="210"/>
    </location>
</feature>
<dbReference type="PANTHER" id="PTHR20855:SF3">
    <property type="entry name" value="LD03007P"/>
    <property type="match status" value="1"/>
</dbReference>
<evidence type="ECO:0000256" key="4">
    <source>
        <dbReference type="ARBA" id="ARBA00023136"/>
    </source>
</evidence>
<feature type="transmembrane region" description="Helical" evidence="6">
    <location>
        <begin position="79"/>
        <end position="97"/>
    </location>
</feature>
<evidence type="ECO:0000256" key="5">
    <source>
        <dbReference type="PIRSR" id="PIRSR604254-1"/>
    </source>
</evidence>
<feature type="binding site" evidence="5">
    <location>
        <position position="65"/>
    </location>
    <ligand>
        <name>Zn(2+)</name>
        <dbReference type="ChEBI" id="CHEBI:29105"/>
    </ligand>
</feature>
<feature type="transmembrane region" description="Helical" evidence="6">
    <location>
        <begin position="16"/>
        <end position="34"/>
    </location>
</feature>
<evidence type="ECO:0000313" key="8">
    <source>
        <dbReference type="Proteomes" id="UP000001844"/>
    </source>
</evidence>
<dbReference type="HOGENOM" id="CLU_051078_2_1_6"/>
<dbReference type="STRING" id="472759.Nhal_2817"/>
<dbReference type="AlphaFoldDB" id="D5BXX1"/>
<feature type="binding site" evidence="5">
    <location>
        <position position="196"/>
    </location>
    <ligand>
        <name>Zn(2+)</name>
        <dbReference type="ChEBI" id="CHEBI:29105"/>
    </ligand>
</feature>
<dbReference type="OrthoDB" id="9813689at2"/>
<evidence type="ECO:0000256" key="3">
    <source>
        <dbReference type="ARBA" id="ARBA00022989"/>
    </source>
</evidence>
<evidence type="ECO:0000256" key="2">
    <source>
        <dbReference type="ARBA" id="ARBA00022692"/>
    </source>
</evidence>
<dbReference type="EMBL" id="CP001798">
    <property type="protein sequence ID" value="ADE15882.1"/>
    <property type="molecule type" value="Genomic_DNA"/>
</dbReference>
<comment type="subcellular location">
    <subcellularLocation>
        <location evidence="1">Membrane</location>
        <topology evidence="1">Multi-pass membrane protein</topology>
    </subcellularLocation>
</comment>
<keyword evidence="2 6" id="KW-0812">Transmembrane</keyword>
<reference evidence="8" key="1">
    <citation type="submission" date="2010-04" db="EMBL/GenBank/DDBJ databases">
        <title>Complete genome sequence of Nitrosococcus halophilus Nc4, a salt-adapted, aerobic obligate ammonia-oxidizing sulfur purple bacterium.</title>
        <authorList>
            <consortium name="US DOE Joint Genome Institute"/>
            <person name="Campbell M.A."/>
            <person name="Malfatti S.A."/>
            <person name="Chain P.S.G."/>
            <person name="Heidelberg J.F."/>
            <person name="Ward B.B."/>
            <person name="Klotz M.G."/>
        </authorList>
    </citation>
    <scope>NUCLEOTIDE SEQUENCE [LARGE SCALE GENOMIC DNA]</scope>
    <source>
        <strain evidence="8">Nc4</strain>
    </source>
</reference>
<feature type="transmembrane region" description="Helical" evidence="6">
    <location>
        <begin position="131"/>
        <end position="152"/>
    </location>
</feature>
<feature type="transmembrane region" description="Helical" evidence="6">
    <location>
        <begin position="159"/>
        <end position="179"/>
    </location>
</feature>
<keyword evidence="3 6" id="KW-1133">Transmembrane helix</keyword>
<dbReference type="InterPro" id="IPR004254">
    <property type="entry name" value="AdipoR/HlyIII-related"/>
</dbReference>
<organism evidence="7 8">
    <name type="scientific">Nitrosococcus halophilus (strain Nc4)</name>
    <dbReference type="NCBI Taxonomy" id="472759"/>
    <lineage>
        <taxon>Bacteria</taxon>
        <taxon>Pseudomonadati</taxon>
        <taxon>Pseudomonadota</taxon>
        <taxon>Gammaproteobacteria</taxon>
        <taxon>Chromatiales</taxon>
        <taxon>Chromatiaceae</taxon>
        <taxon>Nitrosococcus</taxon>
    </lineage>
</organism>
<dbReference type="KEGG" id="nhl:Nhal_2817"/>
<dbReference type="eggNOG" id="COG1272">
    <property type="taxonomic scope" value="Bacteria"/>
</dbReference>
<evidence type="ECO:0000313" key="7">
    <source>
        <dbReference type="EMBL" id="ADE15882.1"/>
    </source>
</evidence>
<dbReference type="RefSeq" id="WP_013033739.1">
    <property type="nucleotide sequence ID" value="NC_013960.1"/>
</dbReference>
<dbReference type="Proteomes" id="UP000001844">
    <property type="component" value="Chromosome"/>
</dbReference>
<sequence length="234" mass="25956">MNETDLISGFNEPFSALSHLLGAGVFLLLSFPLLRLGWGNLPKLMALGVFALASVFMLSVSGIYHGLSPKGSILQRLDHSAIFILIVGTMTPIHQMLFQGVMRWGWLLLVWLIAITALTLKNMFFTSFPEGWGLALFLGLGWLGAVSVGILWYRKGSAFIKPLLVGGLAYTVGAILEFAGQPLFLREILGPHELFHLAVLIGLGFHWKFIHTMARRDNLSTSRPNRRKWRAMAP</sequence>
<name>D5BXX1_NITHN</name>
<keyword evidence="8" id="KW-1185">Reference proteome</keyword>
<evidence type="ECO:0000256" key="1">
    <source>
        <dbReference type="ARBA" id="ARBA00004141"/>
    </source>
</evidence>
<proteinExistence type="predicted"/>
<dbReference type="Pfam" id="PF03006">
    <property type="entry name" value="HlyIII"/>
    <property type="match status" value="1"/>
</dbReference>
<feature type="transmembrane region" description="Helical" evidence="6">
    <location>
        <begin position="46"/>
        <end position="67"/>
    </location>
</feature>
<dbReference type="GO" id="GO:0016020">
    <property type="term" value="C:membrane"/>
    <property type="evidence" value="ECO:0007669"/>
    <property type="project" value="UniProtKB-SubCell"/>
</dbReference>
<dbReference type="PANTHER" id="PTHR20855">
    <property type="entry name" value="ADIPOR/PROGESTIN RECEPTOR-RELATED"/>
    <property type="match status" value="1"/>
</dbReference>
<dbReference type="GO" id="GO:0046872">
    <property type="term" value="F:metal ion binding"/>
    <property type="evidence" value="ECO:0007669"/>
    <property type="project" value="UniProtKB-KW"/>
</dbReference>